<keyword evidence="2" id="KW-1185">Reference proteome</keyword>
<dbReference type="Proteomes" id="UP001287286">
    <property type="component" value="Unassembled WGS sequence"/>
</dbReference>
<evidence type="ECO:0000313" key="2">
    <source>
        <dbReference type="Proteomes" id="UP001287286"/>
    </source>
</evidence>
<proteinExistence type="predicted"/>
<dbReference type="EMBL" id="JAWRVI010000153">
    <property type="protein sequence ID" value="KAK4073593.1"/>
    <property type="molecule type" value="Genomic_DNA"/>
</dbReference>
<accession>A0ABR0BFA7</accession>
<comment type="caution">
    <text evidence="1">The sequence shown here is derived from an EMBL/GenBank/DDBJ whole genome shotgun (WGS) entry which is preliminary data.</text>
</comment>
<reference evidence="1 2" key="1">
    <citation type="journal article" date="2024" name="Microbiol. Resour. Announc.">
        <title>Genome annotations for the ascomycete fungi Trichoderma harzianum, Trichoderma aggressivum, and Purpureocillium lilacinum.</title>
        <authorList>
            <person name="Beijen E.P.W."/>
            <person name="Ohm R.A."/>
        </authorList>
    </citation>
    <scope>NUCLEOTIDE SEQUENCE [LARGE SCALE GENOMIC DNA]</scope>
    <source>
        <strain evidence="1 2">CBS 150709</strain>
    </source>
</reference>
<name>A0ABR0BFA7_PURLI</name>
<sequence>MIAVLMWTAPQFPGQTAMPENAEGSFLDPILLNAYQGEFPATQHEADEEQETARRKRAKAIAASAVNELDLGTKCTLFQIRNEVAAVRSDALGSQCQELKADPPTCHPARIEIVNDISALYRRLPAKKAGQRLTTFKKRYDRWLTAETLQGYYNAQTSTEGTGRTLRAVVLAKAVLGEQISHMSDKQVQSKWKEESRKNKFWHRLVEAFGCAILQILSHRLTDENARNLSNKDVDAFIASVRTKWPSLREDTEDLSDLLSRFAETGSLPNETLCLERVSDEKILKESRARLFRYSTRCSCWNDKGKTPTAITQKGAPRGYRLQAK</sequence>
<organism evidence="1 2">
    <name type="scientific">Purpureocillium lilacinum</name>
    <name type="common">Paecilomyces lilacinus</name>
    <dbReference type="NCBI Taxonomy" id="33203"/>
    <lineage>
        <taxon>Eukaryota</taxon>
        <taxon>Fungi</taxon>
        <taxon>Dikarya</taxon>
        <taxon>Ascomycota</taxon>
        <taxon>Pezizomycotina</taxon>
        <taxon>Sordariomycetes</taxon>
        <taxon>Hypocreomycetidae</taxon>
        <taxon>Hypocreales</taxon>
        <taxon>Ophiocordycipitaceae</taxon>
        <taxon>Purpureocillium</taxon>
    </lineage>
</organism>
<evidence type="ECO:0000313" key="1">
    <source>
        <dbReference type="EMBL" id="KAK4073593.1"/>
    </source>
</evidence>
<protein>
    <submittedName>
        <fullName evidence="1">Uncharacterized protein</fullName>
    </submittedName>
</protein>
<gene>
    <name evidence="1" type="ORF">Purlil1_12981</name>
</gene>